<keyword evidence="5" id="KW-1185">Reference proteome</keyword>
<dbReference type="SUPFAM" id="SSF51735">
    <property type="entry name" value="NAD(P)-binding Rossmann-fold domains"/>
    <property type="match status" value="1"/>
</dbReference>
<gene>
    <name evidence="4" type="ORF">FA045_12715</name>
</gene>
<evidence type="ECO:0000259" key="2">
    <source>
        <dbReference type="Pfam" id="PF10727"/>
    </source>
</evidence>
<accession>A0A4U1C2R6</accession>
<dbReference type="Gene3D" id="1.10.1040.20">
    <property type="entry name" value="ProC-like, C-terminal domain"/>
    <property type="match status" value="1"/>
</dbReference>
<dbReference type="Proteomes" id="UP000310477">
    <property type="component" value="Unassembled WGS sequence"/>
</dbReference>
<dbReference type="Pfam" id="PF10728">
    <property type="entry name" value="DUF2520"/>
    <property type="match status" value="1"/>
</dbReference>
<evidence type="ECO:0000256" key="1">
    <source>
        <dbReference type="SAM" id="Coils"/>
    </source>
</evidence>
<proteinExistence type="predicted"/>
<dbReference type="InterPro" id="IPR036291">
    <property type="entry name" value="NAD(P)-bd_dom_sf"/>
</dbReference>
<evidence type="ECO:0000259" key="3">
    <source>
        <dbReference type="Pfam" id="PF10728"/>
    </source>
</evidence>
<dbReference type="PANTHER" id="PTHR40459">
    <property type="entry name" value="CONSERVED HYPOTHETICAL ALANINE AND LEUCINE RICH PROTEIN"/>
    <property type="match status" value="1"/>
</dbReference>
<dbReference type="InterPro" id="IPR019665">
    <property type="entry name" value="OxRdtase/DH_put_Rossmann_dom"/>
</dbReference>
<name>A0A4U1C2R6_9SPHI</name>
<feature type="domain" description="Putative oxidoreductase/dehydrogenase Rossmann-like" evidence="2">
    <location>
        <begin position="2"/>
        <end position="99"/>
    </location>
</feature>
<dbReference type="SUPFAM" id="SSF48179">
    <property type="entry name" value="6-phosphogluconate dehydrogenase C-terminal domain-like"/>
    <property type="match status" value="1"/>
</dbReference>
<organism evidence="4 5">
    <name type="scientific">Pedobacter cryotolerans</name>
    <dbReference type="NCBI Taxonomy" id="2571270"/>
    <lineage>
        <taxon>Bacteria</taxon>
        <taxon>Pseudomonadati</taxon>
        <taxon>Bacteroidota</taxon>
        <taxon>Sphingobacteriia</taxon>
        <taxon>Sphingobacteriales</taxon>
        <taxon>Sphingobacteriaceae</taxon>
        <taxon>Pedobacter</taxon>
    </lineage>
</organism>
<dbReference type="PANTHER" id="PTHR40459:SF1">
    <property type="entry name" value="CONSERVED HYPOTHETICAL ALANINE AND LEUCINE RICH PROTEIN"/>
    <property type="match status" value="1"/>
</dbReference>
<dbReference type="Gene3D" id="3.40.50.720">
    <property type="entry name" value="NAD(P)-binding Rossmann-like Domain"/>
    <property type="match status" value="1"/>
</dbReference>
<dbReference type="Pfam" id="PF10727">
    <property type="entry name" value="Rossmann-like"/>
    <property type="match status" value="1"/>
</dbReference>
<evidence type="ECO:0000313" key="5">
    <source>
        <dbReference type="Proteomes" id="UP000310477"/>
    </source>
</evidence>
<feature type="coiled-coil region" evidence="1">
    <location>
        <begin position="217"/>
        <end position="244"/>
    </location>
</feature>
<dbReference type="AlphaFoldDB" id="A0A4U1C2R6"/>
<keyword evidence="1" id="KW-0175">Coiled coil</keyword>
<dbReference type="InterPro" id="IPR008927">
    <property type="entry name" value="6-PGluconate_DH-like_C_sf"/>
</dbReference>
<dbReference type="InterPro" id="IPR018931">
    <property type="entry name" value="DUF2520"/>
</dbReference>
<reference evidence="4 5" key="1">
    <citation type="submission" date="2019-04" db="EMBL/GenBank/DDBJ databases">
        <title>Pedobacter sp. AR-2-6 sp. nov., isolated from Arctic soil.</title>
        <authorList>
            <person name="Dahal R.H."/>
            <person name="Kim D.-U."/>
        </authorList>
    </citation>
    <scope>NUCLEOTIDE SEQUENCE [LARGE SCALE GENOMIC DNA]</scope>
    <source>
        <strain evidence="4 5">AR-2-6</strain>
    </source>
</reference>
<comment type="caution">
    <text evidence="4">The sequence shown here is derived from an EMBL/GenBank/DDBJ whole genome shotgun (WGS) entry which is preliminary data.</text>
</comment>
<protein>
    <submittedName>
        <fullName evidence="4">DUF2520 domain-containing protein</fullName>
    </submittedName>
</protein>
<dbReference type="OrthoDB" id="9810755at2"/>
<feature type="domain" description="DUF2520" evidence="3">
    <location>
        <begin position="123"/>
        <end position="247"/>
    </location>
</feature>
<evidence type="ECO:0000313" key="4">
    <source>
        <dbReference type="EMBL" id="TKB99345.1"/>
    </source>
</evidence>
<dbReference type="InterPro" id="IPR037108">
    <property type="entry name" value="TM1727-like_C_sf"/>
</dbReference>
<dbReference type="RefSeq" id="WP_136877465.1">
    <property type="nucleotide sequence ID" value="NZ_SWBO01000007.1"/>
</dbReference>
<dbReference type="EMBL" id="SWBO01000007">
    <property type="protein sequence ID" value="TKB99345.1"/>
    <property type="molecule type" value="Genomic_DNA"/>
</dbReference>
<sequence>MNVVLIGSGNVATHIAKALNAVNVNIAQVWSYHYQNASLLANDVSATAIKELSEVDFDADVCLIAIKDDEIVNIVNQLKSFKGIIAHTSGSVNLAVLENSENFGVFYPLQTFSKNKQVDFSTIPLCLEANNEESLAVLKEIANKLSTNVLEVNSDKRKILHLAAVFACNFTNHLYALADDLLKANDLDFDIIRPLITETASKVQYALPLTVQTGPAIRHDEQTLKKHEELLNDHQELLEIYKILSNSIKKTR</sequence>